<dbReference type="AlphaFoldDB" id="A0A7L5JM23"/>
<reference evidence="2 3" key="1">
    <citation type="submission" date="2020-05" db="EMBL/GenBank/DDBJ databases">
        <title>Complete genome sequencing of Campylobacter and Arcobacter type strains.</title>
        <authorList>
            <person name="Miller W.G."/>
            <person name="Yee E."/>
        </authorList>
    </citation>
    <scope>NUCLEOTIDE SEQUENCE [LARGE SCALE GENOMIC DNA]</scope>
    <source>
        <strain evidence="2 3">LMG 21996</strain>
    </source>
</reference>
<dbReference type="CDD" id="cd02042">
    <property type="entry name" value="ParAB_family"/>
    <property type="match status" value="1"/>
</dbReference>
<dbReference type="RefSeq" id="WP_176325339.1">
    <property type="nucleotide sequence ID" value="NZ_CP054051.1"/>
</dbReference>
<dbReference type="Proteomes" id="UP000509513">
    <property type="component" value="Chromosome"/>
</dbReference>
<organism evidence="2 3">
    <name type="scientific">Aliarcobacter cibarius</name>
    <dbReference type="NCBI Taxonomy" id="255507"/>
    <lineage>
        <taxon>Bacteria</taxon>
        <taxon>Pseudomonadati</taxon>
        <taxon>Campylobacterota</taxon>
        <taxon>Epsilonproteobacteria</taxon>
        <taxon>Campylobacterales</taxon>
        <taxon>Arcobacteraceae</taxon>
        <taxon>Aliarcobacter</taxon>
    </lineage>
</organism>
<dbReference type="InterPro" id="IPR027417">
    <property type="entry name" value="P-loop_NTPase"/>
</dbReference>
<evidence type="ECO:0000313" key="3">
    <source>
        <dbReference type="Proteomes" id="UP000509513"/>
    </source>
</evidence>
<dbReference type="EMBL" id="CP054051">
    <property type="protein sequence ID" value="QKJ26149.1"/>
    <property type="molecule type" value="Genomic_DNA"/>
</dbReference>
<protein>
    <submittedName>
        <fullName evidence="2">Partitioning protein, ParAB family</fullName>
    </submittedName>
</protein>
<dbReference type="SUPFAM" id="SSF52540">
    <property type="entry name" value="P-loop containing nucleoside triphosphate hydrolases"/>
    <property type="match status" value="1"/>
</dbReference>
<dbReference type="InterPro" id="IPR025669">
    <property type="entry name" value="AAA_dom"/>
</dbReference>
<evidence type="ECO:0000259" key="1">
    <source>
        <dbReference type="Pfam" id="PF13614"/>
    </source>
</evidence>
<gene>
    <name evidence="2" type="ORF">ACBT_0164</name>
</gene>
<dbReference type="PANTHER" id="PTHR13696">
    <property type="entry name" value="P-LOOP CONTAINING NUCLEOSIDE TRIPHOSPHATE HYDROLASE"/>
    <property type="match status" value="1"/>
</dbReference>
<sequence length="355" mass="40075">MSIENISSVEYLSKQKYSEFAGISETKIKQLLDEGKLPHFQSTKKYYIPSCLRDTLELVEAKKELAPGCIVISIGNHKGGVLKTTNTQNISATLAFYGYKVLLIDADPQGNATKGFGIFQNQYDLVENNTIQLMLNIKEDLSDVEFEKNIRESIVNVQRPEITGKLDILPNDPKMIDKIRYLDDLANTEDSLEYILSFIKNDYDFIIIDTPPRTDTILRTCLMASDYFIISLKPEPYSSIGVPDVFAPIKAISRSYRMRKNKDLFVLGGIVGDIGTSSLHKAIIEQDNLNLMQITNNTAKIFDTQISHYEKVGESQLGLGAMIFTDFKHDSTKAYMLLTNEIVTKILEKEALKEQ</sequence>
<dbReference type="PANTHER" id="PTHR13696:SF99">
    <property type="entry name" value="COBYRINIC ACID AC-DIAMIDE SYNTHASE"/>
    <property type="match status" value="1"/>
</dbReference>
<dbReference type="KEGG" id="acib:ACBT_0164"/>
<accession>A0A7L5JM23</accession>
<evidence type="ECO:0000313" key="2">
    <source>
        <dbReference type="EMBL" id="QKJ26149.1"/>
    </source>
</evidence>
<proteinExistence type="predicted"/>
<name>A0A7L5JM23_9BACT</name>
<dbReference type="InterPro" id="IPR050678">
    <property type="entry name" value="DNA_Partitioning_ATPase"/>
</dbReference>
<dbReference type="Pfam" id="PF13614">
    <property type="entry name" value="AAA_31"/>
    <property type="match status" value="1"/>
</dbReference>
<feature type="domain" description="AAA" evidence="1">
    <location>
        <begin position="71"/>
        <end position="256"/>
    </location>
</feature>
<dbReference type="Gene3D" id="3.40.50.300">
    <property type="entry name" value="P-loop containing nucleotide triphosphate hydrolases"/>
    <property type="match status" value="1"/>
</dbReference>